<keyword evidence="9" id="KW-1015">Disulfide bond</keyword>
<evidence type="ECO:0000256" key="14">
    <source>
        <dbReference type="ARBA" id="ARBA00034099"/>
    </source>
</evidence>
<evidence type="ECO:0000313" key="21">
    <source>
        <dbReference type="EMBL" id="CAF1282784.1"/>
    </source>
</evidence>
<dbReference type="InterPro" id="IPR018000">
    <property type="entry name" value="Neurotransmitter_ion_chnl_CS"/>
</dbReference>
<gene>
    <name evidence="26" type="ORF">FNK824_LOCUS7180</name>
    <name evidence="23" type="ORF">JXQ802_LOCUS41557</name>
    <name evidence="24" type="ORF">JXQ802_LOCUS41561</name>
    <name evidence="25" type="ORF">OTI717_LOCUS9500</name>
    <name evidence="18" type="ORF">PYM288_LOCUS26746</name>
    <name evidence="19" type="ORF">PYM288_LOCUS26750</name>
    <name evidence="21" type="ORF">RFH988_LOCUS28790</name>
    <name evidence="22" type="ORF">SEV965_LOCUS31035</name>
    <name evidence="20" type="ORF">ZHD862_LOCUS26347</name>
</gene>
<dbReference type="Proteomes" id="UP000663870">
    <property type="component" value="Unassembled WGS sequence"/>
</dbReference>
<evidence type="ECO:0000313" key="25">
    <source>
        <dbReference type="EMBL" id="CAF3653424.1"/>
    </source>
</evidence>
<accession>A0A815UTI6</accession>
<evidence type="ECO:0000256" key="1">
    <source>
        <dbReference type="ARBA" id="ARBA00009237"/>
    </source>
</evidence>
<dbReference type="SUPFAM" id="SSF63712">
    <property type="entry name" value="Nicotinic receptor ligand binding domain-like"/>
    <property type="match status" value="1"/>
</dbReference>
<keyword evidence="4 15" id="KW-0812">Transmembrane</keyword>
<keyword evidence="15" id="KW-0732">Signal</keyword>
<feature type="domain" description="Neurotransmitter-gated ion-channel ligand-binding" evidence="16">
    <location>
        <begin position="31"/>
        <end position="239"/>
    </location>
</feature>
<dbReference type="GO" id="GO:0045211">
    <property type="term" value="C:postsynaptic membrane"/>
    <property type="evidence" value="ECO:0007669"/>
    <property type="project" value="InterPro"/>
</dbReference>
<dbReference type="InterPro" id="IPR036734">
    <property type="entry name" value="Neur_chan_lig-bd_sf"/>
</dbReference>
<evidence type="ECO:0000259" key="16">
    <source>
        <dbReference type="Pfam" id="PF02931"/>
    </source>
</evidence>
<comment type="subcellular location">
    <subcellularLocation>
        <location evidence="14">Synaptic cell membrane</location>
        <topology evidence="14">Multi-pass membrane protein</topology>
    </subcellularLocation>
</comment>
<keyword evidence="13 15" id="KW-0407">Ion channel</keyword>
<comment type="similarity">
    <text evidence="1">Belongs to the ligand-gated ion channel (TC 1.A.9) family. Acetylcholine receptor (TC 1.A.9.1) subfamily.</text>
</comment>
<evidence type="ECO:0000313" key="19">
    <source>
        <dbReference type="EMBL" id="CAF1238422.1"/>
    </source>
</evidence>
<dbReference type="EMBL" id="CAJNOU010003482">
    <property type="protein sequence ID" value="CAF1393060.1"/>
    <property type="molecule type" value="Genomic_DNA"/>
</dbReference>
<evidence type="ECO:0000256" key="9">
    <source>
        <dbReference type="ARBA" id="ARBA00023157"/>
    </source>
</evidence>
<protein>
    <submittedName>
        <fullName evidence="23">Uncharacterized protein</fullName>
    </submittedName>
</protein>
<feature type="domain" description="Neurotransmitter-gated ion-channel transmembrane" evidence="17">
    <location>
        <begin position="247"/>
        <end position="516"/>
    </location>
</feature>
<comment type="caution">
    <text evidence="23">The sequence shown here is derived from an EMBL/GenBank/DDBJ whole genome shotgun (WGS) entry which is preliminary data.</text>
</comment>
<keyword evidence="7 15" id="KW-0406">Ion transport</keyword>
<evidence type="ECO:0000256" key="4">
    <source>
        <dbReference type="ARBA" id="ARBA00022692"/>
    </source>
</evidence>
<feature type="transmembrane region" description="Helical" evidence="15">
    <location>
        <begin position="303"/>
        <end position="329"/>
    </location>
</feature>
<keyword evidence="8 15" id="KW-0472">Membrane</keyword>
<dbReference type="EMBL" id="CAJNOT010001968">
    <property type="protein sequence ID" value="CAF1269707.1"/>
    <property type="molecule type" value="Genomic_DNA"/>
</dbReference>
<sequence length="518" mass="61086">MFFTFIIFFLIIDYSFGQKCNRERIHTWNAEQRLICDLLDNYQVKWGRPVRNMTEDVEVQFGLQLIHISDLDEKNQVLITNQWQIYEWNDEALTWDPEDYDNLMDIRLPIKRIWQPDVTLYNYADTRLEEKREVLATVYHNGTVFWKPMSIFKSTCQIDIRRFPYDRQNCSMKFGSWTYDSSKVNLQFYHDIQRFDLNSYVKSNEWSIIGNSASRNTEKYDCCPEIYVDLKFYINLERRGGFYNYILILPCVLLSCLTCILFWLPPESPSKLVLGMNIFTSFFVLLLLLYKNMPSNAEHIPRIGAYYCLNMGMIATSTFLCTIVVHIYFRGAGPMPTILRKIFLECLAQLFCMVPHTNTYQQHAVNGLMPPIKATCDGDKFEKFELLKERFKSFGDKRTVTTTTTGGTGATNDDTLETLDMMNDHSQHRQHHFHQHQENSLAQQIQQQIAASITFMTVETDLKEIRDFLRTTRKRMEDKEAKTKTVNDWKQVALVLDRTFFFIYLTAIIISLLVMFPR</sequence>
<dbReference type="Proteomes" id="UP000663882">
    <property type="component" value="Unassembled WGS sequence"/>
</dbReference>
<evidence type="ECO:0000256" key="11">
    <source>
        <dbReference type="ARBA" id="ARBA00023180"/>
    </source>
</evidence>
<organism evidence="23 27">
    <name type="scientific">Rotaria sordida</name>
    <dbReference type="NCBI Taxonomy" id="392033"/>
    <lineage>
        <taxon>Eukaryota</taxon>
        <taxon>Metazoa</taxon>
        <taxon>Spiralia</taxon>
        <taxon>Gnathifera</taxon>
        <taxon>Rotifera</taxon>
        <taxon>Eurotatoria</taxon>
        <taxon>Bdelloidea</taxon>
        <taxon>Philodinida</taxon>
        <taxon>Philodinidae</taxon>
        <taxon>Rotaria</taxon>
    </lineage>
</organism>
<dbReference type="InterPro" id="IPR006202">
    <property type="entry name" value="Neur_chan_lig-bd"/>
</dbReference>
<evidence type="ECO:0000256" key="7">
    <source>
        <dbReference type="ARBA" id="ARBA00023065"/>
    </source>
</evidence>
<evidence type="ECO:0000256" key="2">
    <source>
        <dbReference type="ARBA" id="ARBA00022448"/>
    </source>
</evidence>
<keyword evidence="2 15" id="KW-0813">Transport</keyword>
<dbReference type="EMBL" id="CAJNOO010002602">
    <property type="protein sequence ID" value="CAF1282784.1"/>
    <property type="molecule type" value="Genomic_DNA"/>
</dbReference>
<dbReference type="Pfam" id="PF02932">
    <property type="entry name" value="Neur_chan_memb"/>
    <property type="match status" value="1"/>
</dbReference>
<dbReference type="PANTHER" id="PTHR18945">
    <property type="entry name" value="NEUROTRANSMITTER GATED ION CHANNEL"/>
    <property type="match status" value="1"/>
</dbReference>
<evidence type="ECO:0000256" key="10">
    <source>
        <dbReference type="ARBA" id="ARBA00023170"/>
    </source>
</evidence>
<evidence type="ECO:0000256" key="13">
    <source>
        <dbReference type="ARBA" id="ARBA00023303"/>
    </source>
</evidence>
<keyword evidence="3" id="KW-1003">Cell membrane</keyword>
<keyword evidence="11" id="KW-0325">Glycoprotein</keyword>
<dbReference type="EMBL" id="CAJNOL010002665">
    <property type="protein sequence ID" value="CAF1520606.1"/>
    <property type="molecule type" value="Genomic_DNA"/>
</dbReference>
<dbReference type="InterPro" id="IPR038050">
    <property type="entry name" value="Neuro_actylchol_rec"/>
</dbReference>
<dbReference type="EMBL" id="CAJOAX010000809">
    <property type="protein sequence ID" value="CAF3653424.1"/>
    <property type="molecule type" value="Genomic_DNA"/>
</dbReference>
<keyword evidence="27" id="KW-1185">Reference proteome</keyword>
<evidence type="ECO:0000256" key="6">
    <source>
        <dbReference type="ARBA" id="ARBA00023018"/>
    </source>
</evidence>
<keyword evidence="12" id="KW-1071">Ligand-gated ion channel</keyword>
<dbReference type="EMBL" id="CAJNOH010001648">
    <property type="protein sequence ID" value="CAF1238422.1"/>
    <property type="molecule type" value="Genomic_DNA"/>
</dbReference>
<dbReference type="InterPro" id="IPR006201">
    <property type="entry name" value="Neur_channel"/>
</dbReference>
<dbReference type="GO" id="GO:0004888">
    <property type="term" value="F:transmembrane signaling receptor activity"/>
    <property type="evidence" value="ECO:0007669"/>
    <property type="project" value="InterPro"/>
</dbReference>
<feature type="transmembrane region" description="Helical" evidence="15">
    <location>
        <begin position="499"/>
        <end position="516"/>
    </location>
</feature>
<dbReference type="Proteomes" id="UP000663874">
    <property type="component" value="Unassembled WGS sequence"/>
</dbReference>
<dbReference type="CDD" id="cd19051">
    <property type="entry name" value="LGIC_TM_cation"/>
    <property type="match status" value="1"/>
</dbReference>
<proteinExistence type="inferred from homology"/>
<feature type="signal peptide" evidence="15">
    <location>
        <begin position="1"/>
        <end position="17"/>
    </location>
</feature>
<dbReference type="Pfam" id="PF02931">
    <property type="entry name" value="Neur_chan_LBD"/>
    <property type="match status" value="1"/>
</dbReference>
<dbReference type="EMBL" id="CAJOBE010000654">
    <property type="protein sequence ID" value="CAF3670778.1"/>
    <property type="molecule type" value="Genomic_DNA"/>
</dbReference>
<evidence type="ECO:0000313" key="18">
    <source>
        <dbReference type="EMBL" id="CAF1238337.1"/>
    </source>
</evidence>
<dbReference type="Proteomes" id="UP000663823">
    <property type="component" value="Unassembled WGS sequence"/>
</dbReference>
<dbReference type="Proteomes" id="UP000663864">
    <property type="component" value="Unassembled WGS sequence"/>
</dbReference>
<dbReference type="InterPro" id="IPR002394">
    <property type="entry name" value="Nicotinic_acetylcholine_rcpt"/>
</dbReference>
<evidence type="ECO:0000313" key="24">
    <source>
        <dbReference type="EMBL" id="CAF1520679.1"/>
    </source>
</evidence>
<dbReference type="PRINTS" id="PR00252">
    <property type="entry name" value="NRIONCHANNEL"/>
</dbReference>
<evidence type="ECO:0000259" key="17">
    <source>
        <dbReference type="Pfam" id="PF02932"/>
    </source>
</evidence>
<evidence type="ECO:0000256" key="15">
    <source>
        <dbReference type="RuleBase" id="RU000687"/>
    </source>
</evidence>
<name>A0A815UTI6_9BILA</name>
<evidence type="ECO:0000256" key="12">
    <source>
        <dbReference type="ARBA" id="ARBA00023286"/>
    </source>
</evidence>
<dbReference type="Gene3D" id="1.20.58.390">
    <property type="entry name" value="Neurotransmitter-gated ion-channel transmembrane domain"/>
    <property type="match status" value="2"/>
</dbReference>
<feature type="chain" id="PRO_5036509661" evidence="15">
    <location>
        <begin position="18"/>
        <end position="518"/>
    </location>
</feature>
<dbReference type="InterPro" id="IPR036719">
    <property type="entry name" value="Neuro-gated_channel_TM_sf"/>
</dbReference>
<dbReference type="SUPFAM" id="SSF90112">
    <property type="entry name" value="Neurotransmitter-gated ion-channel transmembrane pore"/>
    <property type="match status" value="1"/>
</dbReference>
<dbReference type="Proteomes" id="UP000663889">
    <property type="component" value="Unassembled WGS sequence"/>
</dbReference>
<dbReference type="EMBL" id="CAJNOL010002666">
    <property type="protein sequence ID" value="CAF1520679.1"/>
    <property type="molecule type" value="Genomic_DNA"/>
</dbReference>
<keyword evidence="10" id="KW-0675">Receptor</keyword>
<dbReference type="AlphaFoldDB" id="A0A815UTI6"/>
<evidence type="ECO:0000256" key="3">
    <source>
        <dbReference type="ARBA" id="ARBA00022475"/>
    </source>
</evidence>
<evidence type="ECO:0000313" key="23">
    <source>
        <dbReference type="EMBL" id="CAF1520606.1"/>
    </source>
</evidence>
<keyword evidence="6" id="KW-0770">Synapse</keyword>
<feature type="transmembrane region" description="Helical" evidence="15">
    <location>
        <begin position="242"/>
        <end position="265"/>
    </location>
</feature>
<dbReference type="Gene3D" id="2.70.170.10">
    <property type="entry name" value="Neurotransmitter-gated ion-channel ligand-binding domain"/>
    <property type="match status" value="1"/>
</dbReference>
<dbReference type="OrthoDB" id="5975154at2759"/>
<dbReference type="PROSITE" id="PS00236">
    <property type="entry name" value="NEUROTR_ION_CHANNEL"/>
    <property type="match status" value="1"/>
</dbReference>
<reference evidence="23" key="1">
    <citation type="submission" date="2021-02" db="EMBL/GenBank/DDBJ databases">
        <authorList>
            <person name="Nowell W R."/>
        </authorList>
    </citation>
    <scope>NUCLEOTIDE SEQUENCE</scope>
</reference>
<feature type="transmembrane region" description="Helical" evidence="15">
    <location>
        <begin position="272"/>
        <end position="291"/>
    </location>
</feature>
<dbReference type="GO" id="GO:0022848">
    <property type="term" value="F:acetylcholine-gated monoatomic cation-selective channel activity"/>
    <property type="evidence" value="ECO:0007669"/>
    <property type="project" value="InterPro"/>
</dbReference>
<dbReference type="FunFam" id="2.70.170.10:FF:000016">
    <property type="entry name" value="Nicotinic acetylcholine receptor subunit"/>
    <property type="match status" value="1"/>
</dbReference>
<evidence type="ECO:0000313" key="20">
    <source>
        <dbReference type="EMBL" id="CAF1269707.1"/>
    </source>
</evidence>
<evidence type="ECO:0000313" key="27">
    <source>
        <dbReference type="Proteomes" id="UP000663870"/>
    </source>
</evidence>
<evidence type="ECO:0000313" key="22">
    <source>
        <dbReference type="EMBL" id="CAF1393060.1"/>
    </source>
</evidence>
<dbReference type="Proteomes" id="UP000663854">
    <property type="component" value="Unassembled WGS sequence"/>
</dbReference>
<evidence type="ECO:0000256" key="5">
    <source>
        <dbReference type="ARBA" id="ARBA00022989"/>
    </source>
</evidence>
<evidence type="ECO:0000313" key="26">
    <source>
        <dbReference type="EMBL" id="CAF3670778.1"/>
    </source>
</evidence>
<evidence type="ECO:0000256" key="8">
    <source>
        <dbReference type="ARBA" id="ARBA00023136"/>
    </source>
</evidence>
<dbReference type="InterPro" id="IPR006029">
    <property type="entry name" value="Neurotrans-gated_channel_TM"/>
</dbReference>
<keyword evidence="5 15" id="KW-1133">Transmembrane helix</keyword>
<dbReference type="EMBL" id="CAJNOH010001647">
    <property type="protein sequence ID" value="CAF1238337.1"/>
    <property type="molecule type" value="Genomic_DNA"/>
</dbReference>
<dbReference type="PRINTS" id="PR00254">
    <property type="entry name" value="NICOTINICR"/>
</dbReference>